<dbReference type="NCBIfam" id="TIGR00615">
    <property type="entry name" value="recR"/>
    <property type="match status" value="1"/>
</dbReference>
<evidence type="ECO:0000256" key="1">
    <source>
        <dbReference type="ARBA" id="ARBA00022723"/>
    </source>
</evidence>
<keyword evidence="5 7" id="KW-0233">DNA recombination</keyword>
<keyword evidence="4 7" id="KW-0862">Zinc</keyword>
<dbReference type="InterPro" id="IPR000093">
    <property type="entry name" value="DNA_Rcmb_RecR"/>
</dbReference>
<dbReference type="Pfam" id="PF13662">
    <property type="entry name" value="Toprim_4"/>
    <property type="match status" value="1"/>
</dbReference>
<dbReference type="GO" id="GO:0006281">
    <property type="term" value="P:DNA repair"/>
    <property type="evidence" value="ECO:0007669"/>
    <property type="project" value="UniProtKB-UniRule"/>
</dbReference>
<comment type="caution">
    <text evidence="7">Lacks conserved residue(s) required for the propagation of feature annotation.</text>
</comment>
<dbReference type="Proteomes" id="UP000280881">
    <property type="component" value="Unassembled WGS sequence"/>
</dbReference>
<dbReference type="EMBL" id="RBIE01000002">
    <property type="protein sequence ID" value="RKQ61741.1"/>
    <property type="molecule type" value="Genomic_DNA"/>
</dbReference>
<evidence type="ECO:0000256" key="3">
    <source>
        <dbReference type="ARBA" id="ARBA00022771"/>
    </source>
</evidence>
<evidence type="ECO:0000259" key="8">
    <source>
        <dbReference type="PROSITE" id="PS50880"/>
    </source>
</evidence>
<keyword evidence="3 7" id="KW-0863">Zinc-finger</keyword>
<dbReference type="Gene3D" id="3.40.1360.10">
    <property type="match status" value="1"/>
</dbReference>
<dbReference type="Pfam" id="PF21175">
    <property type="entry name" value="RecR_C"/>
    <property type="match status" value="1"/>
</dbReference>
<dbReference type="GO" id="GO:0008270">
    <property type="term" value="F:zinc ion binding"/>
    <property type="evidence" value="ECO:0007669"/>
    <property type="project" value="UniProtKB-KW"/>
</dbReference>
<dbReference type="PANTHER" id="PTHR30446">
    <property type="entry name" value="RECOMBINATION PROTEIN RECR"/>
    <property type="match status" value="1"/>
</dbReference>
<gene>
    <name evidence="7" type="primary">recR</name>
    <name evidence="9" type="ORF">C7457_1188</name>
</gene>
<dbReference type="PANTHER" id="PTHR30446:SF0">
    <property type="entry name" value="RECOMBINATION PROTEIN RECR"/>
    <property type="match status" value="1"/>
</dbReference>
<evidence type="ECO:0000313" key="10">
    <source>
        <dbReference type="Proteomes" id="UP000280881"/>
    </source>
</evidence>
<dbReference type="InterPro" id="IPR006171">
    <property type="entry name" value="TOPRIM_dom"/>
</dbReference>
<evidence type="ECO:0000313" key="9">
    <source>
        <dbReference type="EMBL" id="RKQ61741.1"/>
    </source>
</evidence>
<evidence type="ECO:0000256" key="2">
    <source>
        <dbReference type="ARBA" id="ARBA00022763"/>
    </source>
</evidence>
<dbReference type="InterPro" id="IPR015967">
    <property type="entry name" value="Rcmb_RecR_Znf"/>
</dbReference>
<comment type="similarity">
    <text evidence="7">Belongs to the RecR family.</text>
</comment>
<comment type="caution">
    <text evidence="9">The sequence shown here is derived from an EMBL/GenBank/DDBJ whole genome shotgun (WGS) entry which is preliminary data.</text>
</comment>
<dbReference type="RefSeq" id="WP_121171041.1">
    <property type="nucleotide sequence ID" value="NZ_RBIE01000002.1"/>
</dbReference>
<protein>
    <recommendedName>
        <fullName evidence="7">Recombination protein RecR</fullName>
    </recommendedName>
</protein>
<evidence type="ECO:0000256" key="6">
    <source>
        <dbReference type="ARBA" id="ARBA00023204"/>
    </source>
</evidence>
<dbReference type="HAMAP" id="MF_00017">
    <property type="entry name" value="RecR"/>
    <property type="match status" value="1"/>
</dbReference>
<dbReference type="CDD" id="cd01025">
    <property type="entry name" value="TOPRIM_recR"/>
    <property type="match status" value="1"/>
</dbReference>
<keyword evidence="2 7" id="KW-0227">DNA damage</keyword>
<feature type="domain" description="Toprim" evidence="8">
    <location>
        <begin position="80"/>
        <end position="175"/>
    </location>
</feature>
<dbReference type="SUPFAM" id="SSF111304">
    <property type="entry name" value="Recombination protein RecR"/>
    <property type="match status" value="1"/>
</dbReference>
<organism evidence="9 10">
    <name type="scientific">Thermovibrio guaymasensis</name>
    <dbReference type="NCBI Taxonomy" id="240167"/>
    <lineage>
        <taxon>Bacteria</taxon>
        <taxon>Pseudomonadati</taxon>
        <taxon>Aquificota</taxon>
        <taxon>Aquificia</taxon>
        <taxon>Desulfurobacteriales</taxon>
        <taxon>Desulfurobacteriaceae</taxon>
        <taxon>Thermovibrio</taxon>
    </lineage>
</organism>
<dbReference type="PROSITE" id="PS01300">
    <property type="entry name" value="RECR"/>
    <property type="match status" value="1"/>
</dbReference>
<keyword evidence="1 7" id="KW-0479">Metal-binding</keyword>
<proteinExistence type="inferred from homology"/>
<dbReference type="AlphaFoldDB" id="A0A420W6L6"/>
<evidence type="ECO:0000256" key="7">
    <source>
        <dbReference type="HAMAP-Rule" id="MF_00017"/>
    </source>
</evidence>
<dbReference type="Gene3D" id="1.10.8.420">
    <property type="entry name" value="RecR Domain 1"/>
    <property type="match status" value="1"/>
</dbReference>
<dbReference type="PROSITE" id="PS50880">
    <property type="entry name" value="TOPRIM"/>
    <property type="match status" value="1"/>
</dbReference>
<evidence type="ECO:0000256" key="4">
    <source>
        <dbReference type="ARBA" id="ARBA00022833"/>
    </source>
</evidence>
<reference evidence="9 10" key="1">
    <citation type="submission" date="2018-10" db="EMBL/GenBank/DDBJ databases">
        <title>Genomic Encyclopedia of Type Strains, Phase IV (KMG-IV): sequencing the most valuable type-strain genomes for metagenomic binning, comparative biology and taxonomic classification.</title>
        <authorList>
            <person name="Goeker M."/>
        </authorList>
    </citation>
    <scope>NUCLEOTIDE SEQUENCE [LARGE SCALE GENOMIC DNA]</scope>
    <source>
        <strain evidence="9 10">DSM 15521</strain>
    </source>
</reference>
<dbReference type="InterPro" id="IPR023627">
    <property type="entry name" value="Rcmb_RecR"/>
</dbReference>
<dbReference type="GO" id="GO:0006310">
    <property type="term" value="P:DNA recombination"/>
    <property type="evidence" value="ECO:0007669"/>
    <property type="project" value="UniProtKB-UniRule"/>
</dbReference>
<keyword evidence="6 7" id="KW-0234">DNA repair</keyword>
<dbReference type="OrthoDB" id="9802672at2"/>
<dbReference type="InterPro" id="IPR034137">
    <property type="entry name" value="TOPRIM_RecR"/>
</dbReference>
<evidence type="ECO:0000256" key="5">
    <source>
        <dbReference type="ARBA" id="ARBA00023172"/>
    </source>
</evidence>
<comment type="function">
    <text evidence="7">May play a role in DNA repair. It seems to be involved in an RecBC-independent recombinational process of DNA repair. It may act with RecF and RecO.</text>
</comment>
<dbReference type="GO" id="GO:0003677">
    <property type="term" value="F:DNA binding"/>
    <property type="evidence" value="ECO:0007669"/>
    <property type="project" value="UniProtKB-UniRule"/>
</dbReference>
<sequence length="202" mass="22447">MIYPENLELLIEYLSEVPGISERAAERVVLLLSKLPEERKRVVINALRELEEVTPCPECGLPSSSGQLCRICTDEERDRKVVCVVEQPRDALSIEKLGEFNGLYHVLGGVISPLEDVSPEDLNIEKLFSRIKEKGIESVIIALNPTVEGEATSKFLLDRLSKMGVKVYRIGYGIPYGGTIDASDELTLRKAFEDKKLISGGE</sequence>
<name>A0A420W6L6_9BACT</name>
<keyword evidence="10" id="KW-1185">Reference proteome</keyword>
<dbReference type="SMART" id="SM00493">
    <property type="entry name" value="TOPRIM"/>
    <property type="match status" value="1"/>
</dbReference>
<accession>A0A420W6L6</accession>